<dbReference type="RefSeq" id="WP_181468533.1">
    <property type="nucleotide sequence ID" value="NZ_JAGKLY010000001.1"/>
</dbReference>
<proteinExistence type="predicted"/>
<dbReference type="InterPro" id="IPR054447">
    <property type="entry name" value="Gp29-like"/>
</dbReference>
<organism evidence="1 2">
    <name type="scientific">Providencia huaxiensis</name>
    <dbReference type="NCBI Taxonomy" id="2027290"/>
    <lineage>
        <taxon>Bacteria</taxon>
        <taxon>Pseudomonadati</taxon>
        <taxon>Pseudomonadota</taxon>
        <taxon>Gammaproteobacteria</taxon>
        <taxon>Enterobacterales</taxon>
        <taxon>Morganellaceae</taxon>
        <taxon>Providencia</taxon>
    </lineage>
</organism>
<accession>A0A8I2AJ26</accession>
<comment type="caution">
    <text evidence="1">The sequence shown here is derived from an EMBL/GenBank/DDBJ whole genome shotgun (WGS) entry which is preliminary data.</text>
</comment>
<reference evidence="1" key="1">
    <citation type="submission" date="2021-03" db="EMBL/GenBank/DDBJ databases">
        <authorList>
            <person name="Stanton E."/>
        </authorList>
    </citation>
    <scope>NUCLEOTIDE SEQUENCE</scope>
    <source>
        <strain evidence="1">2020EL-00113</strain>
    </source>
</reference>
<sequence length="171" mass="19450">MTDNDVDIAIRKQLLRQLAEVGIDIPVKAGFQSTKQGREDNMVMFFSINESGHGWQGRHYNVQGNNANHQENQLSEKTYQVQAFITQLGPYTANDITAIARMVVNSLPFVTTLRKQGIGVQRATFVRQPYFVNDYGDYEQNPSFDFNVTFKRSLFPDTAAISALYPDIHRI</sequence>
<dbReference type="EMBL" id="JAGKLY010000001">
    <property type="protein sequence ID" value="MBQ0267194.1"/>
    <property type="molecule type" value="Genomic_DNA"/>
</dbReference>
<evidence type="ECO:0000313" key="1">
    <source>
        <dbReference type="EMBL" id="MBQ0267194.1"/>
    </source>
</evidence>
<dbReference type="Proteomes" id="UP000674270">
    <property type="component" value="Unassembled WGS sequence"/>
</dbReference>
<dbReference type="AlphaFoldDB" id="A0A8I2AJ26"/>
<protein>
    <recommendedName>
        <fullName evidence="3">Phage related-protein</fullName>
    </recommendedName>
</protein>
<dbReference type="Pfam" id="PF22756">
    <property type="entry name" value="E217_gp29"/>
    <property type="match status" value="1"/>
</dbReference>
<evidence type="ECO:0000313" key="2">
    <source>
        <dbReference type="Proteomes" id="UP000674270"/>
    </source>
</evidence>
<name>A0A8I2AJ26_9GAMM</name>
<gene>
    <name evidence="1" type="ORF">J7T18_02645</name>
</gene>
<evidence type="ECO:0008006" key="3">
    <source>
        <dbReference type="Google" id="ProtNLM"/>
    </source>
</evidence>